<evidence type="ECO:0000256" key="1">
    <source>
        <dbReference type="SAM" id="Phobius"/>
    </source>
</evidence>
<sequence length="402" mass="41738">MAIMPLDEPRPRLPPNRADWRAFTAMAFRPLYLGAALFGAVAILAWVHGFAGTSALPGLLWHGHEMIWGYAGAIIVGFLLTAVATWTGQKPLRGAPLAALAALWLGARIAAALETGTPVLTGLLSVGFLLASAAALAVPVVRTRNRRNLPIPFLLVGFAVANSVFLLAAAGRLAIDPARLLVAGLLVVAGFIAVIGLRVIPFFSHRALQHPQVAHPAWAGRAAILAPLVLAVIAASGQDTPLALVAGVAGMGFNLALLGRNLRVAGTGVLRHPLLWILYAGYVLTALGLGLAGWALAMAPAWLSAAVHLIAIGGIGVLTLGMMTRTALGHTGRPLALPAPMVPAYGLMLVAVVARLAAAWPGMTHAPALIEVAGACFAGALLLFVWRYGPWLWRTRADGLPG</sequence>
<accession>A0A6C1B891</accession>
<feature type="transmembrane region" description="Helical" evidence="1">
    <location>
        <begin position="274"/>
        <end position="296"/>
    </location>
</feature>
<feature type="transmembrane region" description="Helical" evidence="1">
    <location>
        <begin position="94"/>
        <end position="113"/>
    </location>
</feature>
<feature type="transmembrane region" description="Helical" evidence="1">
    <location>
        <begin position="302"/>
        <end position="323"/>
    </location>
</feature>
<feature type="transmembrane region" description="Helical" evidence="1">
    <location>
        <begin position="335"/>
        <end position="360"/>
    </location>
</feature>
<keyword evidence="1" id="KW-0812">Transmembrane</keyword>
<feature type="transmembrane region" description="Helical" evidence="1">
    <location>
        <begin position="242"/>
        <end position="262"/>
    </location>
</feature>
<keyword evidence="1" id="KW-1133">Transmembrane helix</keyword>
<feature type="transmembrane region" description="Helical" evidence="1">
    <location>
        <begin position="119"/>
        <end position="141"/>
    </location>
</feature>
<feature type="transmembrane region" description="Helical" evidence="1">
    <location>
        <begin position="216"/>
        <end position="236"/>
    </location>
</feature>
<protein>
    <submittedName>
        <fullName evidence="2">NnrS family protein</fullName>
    </submittedName>
</protein>
<feature type="transmembrane region" description="Helical" evidence="1">
    <location>
        <begin position="181"/>
        <end position="204"/>
    </location>
</feature>
<gene>
    <name evidence="2" type="ORF">G3580_19410</name>
</gene>
<evidence type="ECO:0000313" key="3">
    <source>
        <dbReference type="Proteomes" id="UP000501991"/>
    </source>
</evidence>
<dbReference type="Proteomes" id="UP000501991">
    <property type="component" value="Chromosome"/>
</dbReference>
<keyword evidence="1" id="KW-0472">Membrane</keyword>
<dbReference type="Pfam" id="PF05940">
    <property type="entry name" value="NnrS"/>
    <property type="match status" value="1"/>
</dbReference>
<evidence type="ECO:0000313" key="2">
    <source>
        <dbReference type="EMBL" id="QID19593.1"/>
    </source>
</evidence>
<dbReference type="EMBL" id="CP048836">
    <property type="protein sequence ID" value="QID19593.1"/>
    <property type="molecule type" value="Genomic_DNA"/>
</dbReference>
<dbReference type="InterPro" id="IPR010266">
    <property type="entry name" value="NnrS"/>
</dbReference>
<dbReference type="AlphaFoldDB" id="A0A6C1B891"/>
<dbReference type="RefSeq" id="WP_173768357.1">
    <property type="nucleotide sequence ID" value="NZ_CP048836.1"/>
</dbReference>
<reference evidence="2 3" key="1">
    <citation type="submission" date="2020-02" db="EMBL/GenBank/DDBJ databases">
        <title>Nitrogenibacter mangrovi gen. nov., sp. nov. isolated from mangrove sediment, a denitrifying betaproteobacterium.</title>
        <authorList>
            <person name="Liao H."/>
            <person name="Tian Y."/>
        </authorList>
    </citation>
    <scope>NUCLEOTIDE SEQUENCE [LARGE SCALE GENOMIC DNA]</scope>
    <source>
        <strain evidence="2 3">M9-3-2</strain>
    </source>
</reference>
<keyword evidence="3" id="KW-1185">Reference proteome</keyword>
<feature type="transmembrane region" description="Helical" evidence="1">
    <location>
        <begin position="153"/>
        <end position="175"/>
    </location>
</feature>
<feature type="transmembrane region" description="Helical" evidence="1">
    <location>
        <begin position="67"/>
        <end position="87"/>
    </location>
</feature>
<organism evidence="2 3">
    <name type="scientific">Nitrogeniibacter mangrovi</name>
    <dbReference type="NCBI Taxonomy" id="2016596"/>
    <lineage>
        <taxon>Bacteria</taxon>
        <taxon>Pseudomonadati</taxon>
        <taxon>Pseudomonadota</taxon>
        <taxon>Betaproteobacteria</taxon>
        <taxon>Rhodocyclales</taxon>
        <taxon>Zoogloeaceae</taxon>
        <taxon>Nitrogeniibacter</taxon>
    </lineage>
</organism>
<name>A0A6C1B891_9RHOO</name>
<feature type="transmembrane region" description="Helical" evidence="1">
    <location>
        <begin position="20"/>
        <end position="47"/>
    </location>
</feature>
<proteinExistence type="predicted"/>
<feature type="transmembrane region" description="Helical" evidence="1">
    <location>
        <begin position="366"/>
        <end position="386"/>
    </location>
</feature>
<dbReference type="KEGG" id="azq:G3580_19410"/>